<dbReference type="Gene3D" id="6.10.140.2220">
    <property type="match status" value="1"/>
</dbReference>
<feature type="region of interest" description="Disordered" evidence="5">
    <location>
        <begin position="382"/>
        <end position="420"/>
    </location>
</feature>
<proteinExistence type="predicted"/>
<dbReference type="PROSITE" id="PS01360">
    <property type="entry name" value="ZF_MYND_1"/>
    <property type="match status" value="1"/>
</dbReference>
<feature type="domain" description="MYND-type" evidence="6">
    <location>
        <begin position="15"/>
        <end position="53"/>
    </location>
</feature>
<evidence type="ECO:0000313" key="7">
    <source>
        <dbReference type="EMBL" id="CAE6460602.1"/>
    </source>
</evidence>
<evidence type="ECO:0000313" key="8">
    <source>
        <dbReference type="Proteomes" id="UP000663831"/>
    </source>
</evidence>
<dbReference type="SUPFAM" id="SSF144232">
    <property type="entry name" value="HIT/MYND zinc finger-like"/>
    <property type="match status" value="1"/>
</dbReference>
<dbReference type="PROSITE" id="PS50865">
    <property type="entry name" value="ZF_MYND_2"/>
    <property type="match status" value="1"/>
</dbReference>
<keyword evidence="3" id="KW-0862">Zinc</keyword>
<keyword evidence="1" id="KW-0479">Metal-binding</keyword>
<feature type="compositionally biased region" description="Polar residues" evidence="5">
    <location>
        <begin position="410"/>
        <end position="420"/>
    </location>
</feature>
<dbReference type="AlphaFoldDB" id="A0A8H3BLB6"/>
<organism evidence="7 8">
    <name type="scientific">Rhizoctonia solani</name>
    <dbReference type="NCBI Taxonomy" id="456999"/>
    <lineage>
        <taxon>Eukaryota</taxon>
        <taxon>Fungi</taxon>
        <taxon>Dikarya</taxon>
        <taxon>Basidiomycota</taxon>
        <taxon>Agaricomycotina</taxon>
        <taxon>Agaricomycetes</taxon>
        <taxon>Cantharellales</taxon>
        <taxon>Ceratobasidiaceae</taxon>
        <taxon>Rhizoctonia</taxon>
    </lineage>
</organism>
<gene>
    <name evidence="7" type="ORF">RDB_LOCUS75996</name>
</gene>
<keyword evidence="2 4" id="KW-0863">Zinc-finger</keyword>
<dbReference type="InterPro" id="IPR002893">
    <property type="entry name" value="Znf_MYND"/>
</dbReference>
<protein>
    <recommendedName>
        <fullName evidence="6">MYND-type domain-containing protein</fullName>
    </recommendedName>
</protein>
<evidence type="ECO:0000256" key="5">
    <source>
        <dbReference type="SAM" id="MobiDB-lite"/>
    </source>
</evidence>
<evidence type="ECO:0000256" key="2">
    <source>
        <dbReference type="ARBA" id="ARBA00022771"/>
    </source>
</evidence>
<evidence type="ECO:0000256" key="4">
    <source>
        <dbReference type="PROSITE-ProRule" id="PRU00134"/>
    </source>
</evidence>
<reference evidence="7" key="1">
    <citation type="submission" date="2021-01" db="EMBL/GenBank/DDBJ databases">
        <authorList>
            <person name="Kaushik A."/>
        </authorList>
    </citation>
    <scope>NUCLEOTIDE SEQUENCE</scope>
    <source>
        <strain evidence="7">AG3-1AP</strain>
    </source>
</reference>
<name>A0A8H3BLB6_9AGAM</name>
<dbReference type="Pfam" id="PF01753">
    <property type="entry name" value="zf-MYND"/>
    <property type="match status" value="1"/>
</dbReference>
<dbReference type="GO" id="GO:0008270">
    <property type="term" value="F:zinc ion binding"/>
    <property type="evidence" value="ECO:0007669"/>
    <property type="project" value="UniProtKB-KW"/>
</dbReference>
<accession>A0A8H3BLB6</accession>
<dbReference type="Proteomes" id="UP000663831">
    <property type="component" value="Unassembled WGS sequence"/>
</dbReference>
<comment type="caution">
    <text evidence="7">The sequence shown here is derived from an EMBL/GenBank/DDBJ whole genome shotgun (WGS) entry which is preliminary data.</text>
</comment>
<dbReference type="EMBL" id="CAJMWV010002356">
    <property type="protein sequence ID" value="CAE6460602.1"/>
    <property type="molecule type" value="Genomic_DNA"/>
</dbReference>
<sequence>MRVPTLKAEEKEGKCDNCERETPSLSPCSNCHKAWYCSNQCLENNWRIHRLHCLDRNELTSADRLALAASKDSLPRDTDVLKDFGFLRAHIPSSREHLLDLFRGIFNQGGIDPRVVHQFMLDGRLVDCIKTFYEAIPEANRGECYFWFLKNQHLLMPPPFHDISYEVLDDNALQHAWWFIGGSASDTLAEIKSRIQVWPEDKHRCFKFVQLLLRAGFQLTPDRPEWLQFGFCGCKSDAEQTRLWVAYLKIVRTVTFDQFYNAYSKSSLPTLFSTHGLPITNPFVLDILGGVPRQTKSIWNLKQFALGYYQQLTVPVSIDYGFSNCEDEETIYSLQQVYRRIFVEAGVNPLKLHEACLQGNLFEYAKQLTRIDPKFAPLMRNVHSVEPPPAPHKSLGQTHSRKPSAEIKQDTNVSTSVGGS</sequence>
<evidence type="ECO:0000256" key="1">
    <source>
        <dbReference type="ARBA" id="ARBA00022723"/>
    </source>
</evidence>
<evidence type="ECO:0000256" key="3">
    <source>
        <dbReference type="ARBA" id="ARBA00022833"/>
    </source>
</evidence>
<evidence type="ECO:0000259" key="6">
    <source>
        <dbReference type="PROSITE" id="PS50865"/>
    </source>
</evidence>